<dbReference type="InterPro" id="IPR000014">
    <property type="entry name" value="PAS"/>
</dbReference>
<dbReference type="Proteomes" id="UP000502608">
    <property type="component" value="Chromosome"/>
</dbReference>
<dbReference type="SMART" id="SM00086">
    <property type="entry name" value="PAC"/>
    <property type="match status" value="2"/>
</dbReference>
<evidence type="ECO:0000313" key="8">
    <source>
        <dbReference type="Proteomes" id="UP000502608"/>
    </source>
</evidence>
<dbReference type="InterPro" id="IPR050469">
    <property type="entry name" value="Diguanylate_Cyclase"/>
</dbReference>
<dbReference type="Pfam" id="PF00990">
    <property type="entry name" value="GGDEF"/>
    <property type="match status" value="1"/>
</dbReference>
<dbReference type="GO" id="GO:0043709">
    <property type="term" value="P:cell adhesion involved in single-species biofilm formation"/>
    <property type="evidence" value="ECO:0007669"/>
    <property type="project" value="TreeGrafter"/>
</dbReference>
<dbReference type="PROSITE" id="PS50887">
    <property type="entry name" value="GGDEF"/>
    <property type="match status" value="1"/>
</dbReference>
<dbReference type="NCBIfam" id="TIGR00229">
    <property type="entry name" value="sensory_box"/>
    <property type="match status" value="2"/>
</dbReference>
<dbReference type="InterPro" id="IPR013655">
    <property type="entry name" value="PAS_fold_3"/>
</dbReference>
<gene>
    <name evidence="7" type="ORF">HBH39_11165</name>
</gene>
<name>A0A6G9QLG9_9GAMM</name>
<comment type="cofactor">
    <cofactor evidence="1">
        <name>Mg(2+)</name>
        <dbReference type="ChEBI" id="CHEBI:18420"/>
    </cofactor>
</comment>
<dbReference type="NCBIfam" id="TIGR00254">
    <property type="entry name" value="GGDEF"/>
    <property type="match status" value="1"/>
</dbReference>
<evidence type="ECO:0000259" key="4">
    <source>
        <dbReference type="PROSITE" id="PS50112"/>
    </source>
</evidence>
<evidence type="ECO:0000256" key="2">
    <source>
        <dbReference type="ARBA" id="ARBA00012528"/>
    </source>
</evidence>
<dbReference type="SUPFAM" id="SSF55073">
    <property type="entry name" value="Nucleotide cyclase"/>
    <property type="match status" value="1"/>
</dbReference>
<dbReference type="GO" id="GO:0052621">
    <property type="term" value="F:diguanylate cyclase activity"/>
    <property type="evidence" value="ECO:0007669"/>
    <property type="project" value="UniProtKB-EC"/>
</dbReference>
<evidence type="ECO:0000256" key="1">
    <source>
        <dbReference type="ARBA" id="ARBA00001946"/>
    </source>
</evidence>
<dbReference type="CDD" id="cd00130">
    <property type="entry name" value="PAS"/>
    <property type="match status" value="2"/>
</dbReference>
<dbReference type="GO" id="GO:0005886">
    <property type="term" value="C:plasma membrane"/>
    <property type="evidence" value="ECO:0007669"/>
    <property type="project" value="TreeGrafter"/>
</dbReference>
<dbReference type="EC" id="2.7.7.65" evidence="2"/>
<organism evidence="7 8">
    <name type="scientific">Shewanella aestuarii</name>
    <dbReference type="NCBI Taxonomy" id="1028752"/>
    <lineage>
        <taxon>Bacteria</taxon>
        <taxon>Pseudomonadati</taxon>
        <taxon>Pseudomonadota</taxon>
        <taxon>Gammaproteobacteria</taxon>
        <taxon>Alteromonadales</taxon>
        <taxon>Shewanellaceae</taxon>
        <taxon>Shewanella</taxon>
    </lineage>
</organism>
<keyword evidence="8" id="KW-1185">Reference proteome</keyword>
<feature type="domain" description="PAC" evidence="5">
    <location>
        <begin position="95"/>
        <end position="147"/>
    </location>
</feature>
<dbReference type="PANTHER" id="PTHR45138:SF9">
    <property type="entry name" value="DIGUANYLATE CYCLASE DGCM-RELATED"/>
    <property type="match status" value="1"/>
</dbReference>
<evidence type="ECO:0000313" key="7">
    <source>
        <dbReference type="EMBL" id="QIR14973.1"/>
    </source>
</evidence>
<dbReference type="CDD" id="cd01949">
    <property type="entry name" value="GGDEF"/>
    <property type="match status" value="1"/>
</dbReference>
<proteinExistence type="predicted"/>
<dbReference type="AlphaFoldDB" id="A0A6G9QLG9"/>
<dbReference type="Pfam" id="PF13426">
    <property type="entry name" value="PAS_9"/>
    <property type="match status" value="1"/>
</dbReference>
<dbReference type="RefSeq" id="WP_167678275.1">
    <property type="nucleotide sequence ID" value="NZ_CP050313.1"/>
</dbReference>
<dbReference type="GO" id="GO:1902201">
    <property type="term" value="P:negative regulation of bacterial-type flagellum-dependent cell motility"/>
    <property type="evidence" value="ECO:0007669"/>
    <property type="project" value="TreeGrafter"/>
</dbReference>
<comment type="catalytic activity">
    <reaction evidence="3">
        <text>2 GTP = 3',3'-c-di-GMP + 2 diphosphate</text>
        <dbReference type="Rhea" id="RHEA:24898"/>
        <dbReference type="ChEBI" id="CHEBI:33019"/>
        <dbReference type="ChEBI" id="CHEBI:37565"/>
        <dbReference type="ChEBI" id="CHEBI:58805"/>
        <dbReference type="EC" id="2.7.7.65"/>
    </reaction>
</comment>
<feature type="domain" description="GGDEF" evidence="6">
    <location>
        <begin position="332"/>
        <end position="462"/>
    </location>
</feature>
<sequence length="462" mass="53192">MSKDHYLKSELYRLLKTEDTVFDFLQKGSLEGVWYWNLEKPEDEWMSPEFWKILGYEPDAMPHTPSSWQSIINQDDLQIAIDNFEKHLQDENHPYNQIVRYKHKNNSTVWIHCRGIAIRNKDGKPIRMLGAHNDITKLKQLEEINKRNLKAVDELYATAKLDLEEAEDIFKNLPDATLLVDDCGYINKLNHQACVLLGYTEKELLCMNVDDLVPENYKKNHPKMRQEYLESPSTRSMLKSSRIISAQHKNRSFVPVEIKLSSIKTRYGQRVLVSLRDFTEQSKLIESLKLALEQNRSLNKEASIDSLTNLKNRRYFEDAALREFSNCKRNNIELSVAIIDIDYFKKVNDKFGHIVGDNVLKSISQELLKYIRVGDVLARIGGEEFAILLPSTSLLAGEVLMDRLRTAISELQFEDNVGTITISAGLSSMSLNDNGYQDIIKKADDALYEAKQNGRNKVVTKA</sequence>
<dbReference type="PANTHER" id="PTHR45138">
    <property type="entry name" value="REGULATORY COMPONENTS OF SENSORY TRANSDUCTION SYSTEM"/>
    <property type="match status" value="1"/>
</dbReference>
<dbReference type="SMART" id="SM00267">
    <property type="entry name" value="GGDEF"/>
    <property type="match status" value="1"/>
</dbReference>
<dbReference type="Gene3D" id="3.30.70.270">
    <property type="match status" value="1"/>
</dbReference>
<dbReference type="SUPFAM" id="SSF55785">
    <property type="entry name" value="PYP-like sensor domain (PAS domain)"/>
    <property type="match status" value="2"/>
</dbReference>
<dbReference type="InterPro" id="IPR035965">
    <property type="entry name" value="PAS-like_dom_sf"/>
</dbReference>
<dbReference type="InterPro" id="IPR000160">
    <property type="entry name" value="GGDEF_dom"/>
</dbReference>
<dbReference type="InterPro" id="IPR043128">
    <property type="entry name" value="Rev_trsase/Diguanyl_cyclase"/>
</dbReference>
<dbReference type="PROSITE" id="PS50113">
    <property type="entry name" value="PAC"/>
    <property type="match status" value="1"/>
</dbReference>
<feature type="domain" description="PAS" evidence="4">
    <location>
        <begin position="162"/>
        <end position="241"/>
    </location>
</feature>
<protein>
    <recommendedName>
        <fullName evidence="2">diguanylate cyclase</fullName>
        <ecNumber evidence="2">2.7.7.65</ecNumber>
    </recommendedName>
</protein>
<evidence type="ECO:0000259" key="6">
    <source>
        <dbReference type="PROSITE" id="PS50887"/>
    </source>
</evidence>
<dbReference type="InterPro" id="IPR001610">
    <property type="entry name" value="PAC"/>
</dbReference>
<dbReference type="InterPro" id="IPR029787">
    <property type="entry name" value="Nucleotide_cyclase"/>
</dbReference>
<dbReference type="InterPro" id="IPR000700">
    <property type="entry name" value="PAS-assoc_C"/>
</dbReference>
<dbReference type="Gene3D" id="3.30.450.20">
    <property type="entry name" value="PAS domain"/>
    <property type="match status" value="2"/>
</dbReference>
<accession>A0A6G9QLG9</accession>
<dbReference type="FunFam" id="3.30.70.270:FF:000001">
    <property type="entry name" value="Diguanylate cyclase domain protein"/>
    <property type="match status" value="1"/>
</dbReference>
<evidence type="ECO:0000259" key="5">
    <source>
        <dbReference type="PROSITE" id="PS50113"/>
    </source>
</evidence>
<reference evidence="7 8" key="1">
    <citation type="submission" date="2020-03" db="EMBL/GenBank/DDBJ databases">
        <title>Complete genome sequence of Shewanella sp.</title>
        <authorList>
            <person name="Kim Y.-S."/>
            <person name="Kim S.-J."/>
            <person name="Jung H.-K."/>
            <person name="Kim K.-H."/>
        </authorList>
    </citation>
    <scope>NUCLEOTIDE SEQUENCE [LARGE SCALE GENOMIC DNA]</scope>
    <source>
        <strain evidence="7 8">PN3F2</strain>
    </source>
</reference>
<dbReference type="SMART" id="SM00091">
    <property type="entry name" value="PAS"/>
    <property type="match status" value="2"/>
</dbReference>
<dbReference type="Pfam" id="PF08447">
    <property type="entry name" value="PAS_3"/>
    <property type="match status" value="1"/>
</dbReference>
<evidence type="ECO:0000256" key="3">
    <source>
        <dbReference type="ARBA" id="ARBA00034247"/>
    </source>
</evidence>
<dbReference type="PROSITE" id="PS50112">
    <property type="entry name" value="PAS"/>
    <property type="match status" value="1"/>
</dbReference>
<dbReference type="EMBL" id="CP050313">
    <property type="protein sequence ID" value="QIR14973.1"/>
    <property type="molecule type" value="Genomic_DNA"/>
</dbReference>
<dbReference type="KEGG" id="saes:HBH39_11165"/>